<gene>
    <name evidence="2" type="ORF">EPIR_0127</name>
</gene>
<keyword evidence="1" id="KW-0472">Membrane</keyword>
<dbReference type="Proteomes" id="UP000018217">
    <property type="component" value="Unassembled WGS sequence"/>
</dbReference>
<keyword evidence="3" id="KW-1185">Reference proteome</keyword>
<dbReference type="STRING" id="1161919.EPIR_0127"/>
<sequence>MEKSLYPAGYAGIPGIMAMKISGISDKASGIAQIAGVMLSVIKGAAVSFFLRLSLFVRILCL</sequence>
<protein>
    <submittedName>
        <fullName evidence="2">Uncharacterized protein</fullName>
    </submittedName>
</protein>
<keyword evidence="1" id="KW-0812">Transmembrane</keyword>
<evidence type="ECO:0000313" key="2">
    <source>
        <dbReference type="EMBL" id="CCG85492.1"/>
    </source>
</evidence>
<reference evidence="2 3" key="1">
    <citation type="journal article" date="2013" name="Syst. Appl. Microbiol.">
        <title>Phylogenetic position and virulence apparatus of the pear flower necrosis pathogen Erwinia piriflorinigrans CFBP 5888T as assessed by comparative genomics.</title>
        <authorList>
            <person name="Smits T.H."/>
            <person name="Rezzonico F."/>
            <person name="Lopez M.M."/>
            <person name="Blom J."/>
            <person name="Goesmann A."/>
            <person name="Frey J.E."/>
            <person name="Duffy B."/>
        </authorList>
    </citation>
    <scope>NUCLEOTIDE SEQUENCE [LARGE SCALE GENOMIC DNA]</scope>
    <source>
        <strain evidence="3">CFBP5888</strain>
    </source>
</reference>
<name>V5Z2S6_9GAMM</name>
<proteinExistence type="predicted"/>
<organism evidence="2 3">
    <name type="scientific">Erwinia piriflorinigrans CFBP 5888</name>
    <dbReference type="NCBI Taxonomy" id="1161919"/>
    <lineage>
        <taxon>Bacteria</taxon>
        <taxon>Pseudomonadati</taxon>
        <taxon>Pseudomonadota</taxon>
        <taxon>Gammaproteobacteria</taxon>
        <taxon>Enterobacterales</taxon>
        <taxon>Erwiniaceae</taxon>
        <taxon>Erwinia</taxon>
    </lineage>
</organism>
<evidence type="ECO:0000256" key="1">
    <source>
        <dbReference type="SAM" id="Phobius"/>
    </source>
</evidence>
<dbReference type="EMBL" id="CAHS01000002">
    <property type="protein sequence ID" value="CCG85492.1"/>
    <property type="molecule type" value="Genomic_DNA"/>
</dbReference>
<keyword evidence="1" id="KW-1133">Transmembrane helix</keyword>
<feature type="transmembrane region" description="Helical" evidence="1">
    <location>
        <begin position="30"/>
        <end position="51"/>
    </location>
</feature>
<accession>V5Z2S6</accession>
<dbReference type="AlphaFoldDB" id="V5Z2S6"/>
<comment type="caution">
    <text evidence="2">The sequence shown here is derived from an EMBL/GenBank/DDBJ whole genome shotgun (WGS) entry which is preliminary data.</text>
</comment>
<evidence type="ECO:0000313" key="3">
    <source>
        <dbReference type="Proteomes" id="UP000018217"/>
    </source>
</evidence>